<gene>
    <name evidence="2" type="ORF">QA636_33035</name>
</gene>
<reference evidence="2 3" key="1">
    <citation type="submission" date="2023-04" db="EMBL/GenBank/DDBJ databases">
        <title>Australian commercial rhizobial inoculants.</title>
        <authorList>
            <person name="Kohlmeier M.G."/>
            <person name="O'Hara G.W."/>
            <person name="Colombi E."/>
            <person name="Ramsay J.P."/>
            <person name="Terpolilli J."/>
        </authorList>
    </citation>
    <scope>NUCLEOTIDE SEQUENCE [LARGE SCALE GENOMIC DNA]</scope>
    <source>
        <strain evidence="2 3">CB627</strain>
    </source>
</reference>
<proteinExistence type="predicted"/>
<dbReference type="EMBL" id="CP121646">
    <property type="protein sequence ID" value="WFU62284.1"/>
    <property type="molecule type" value="Genomic_DNA"/>
</dbReference>
<feature type="region of interest" description="Disordered" evidence="1">
    <location>
        <begin position="1"/>
        <end position="24"/>
    </location>
</feature>
<organism evidence="2 3">
    <name type="scientific">Bradyrhizobium brasilense</name>
    <dbReference type="NCBI Taxonomy" id="1419277"/>
    <lineage>
        <taxon>Bacteria</taxon>
        <taxon>Pseudomonadati</taxon>
        <taxon>Pseudomonadota</taxon>
        <taxon>Alphaproteobacteria</taxon>
        <taxon>Hyphomicrobiales</taxon>
        <taxon>Nitrobacteraceae</taxon>
        <taxon>Bradyrhizobium</taxon>
    </lineage>
</organism>
<dbReference type="RefSeq" id="WP_310881392.1">
    <property type="nucleotide sequence ID" value="NZ_CP121646.1"/>
</dbReference>
<evidence type="ECO:0000313" key="2">
    <source>
        <dbReference type="EMBL" id="WFU62284.1"/>
    </source>
</evidence>
<protein>
    <submittedName>
        <fullName evidence="2">Uncharacterized protein</fullName>
    </submittedName>
</protein>
<evidence type="ECO:0000256" key="1">
    <source>
        <dbReference type="SAM" id="MobiDB-lite"/>
    </source>
</evidence>
<name>A0ABY8JC26_9BRAD</name>
<dbReference type="Proteomes" id="UP001221546">
    <property type="component" value="Chromosome"/>
</dbReference>
<sequence>MLQSAKSAENEANNTLRTTHSTYTISETPEHEYTQCLFRNGERLFCSTAGGVLYFGEPVKTRSYTLLPISDSCGGNGCPSRDVRLVVERGSKITVKNVVEDCYWCELTVLHKNARTDTATFKIGNKQGYRLVESFRRGTLSVHRSKITSKIDARTCSDLHETIKACASSETRPCFNPYNSSASGNRMMLSIENDHPSFSRSAFNETCDNICGSGKEITYRQFSSKFCRG</sequence>
<evidence type="ECO:0000313" key="3">
    <source>
        <dbReference type="Proteomes" id="UP001221546"/>
    </source>
</evidence>
<accession>A0ABY8JC26</accession>
<keyword evidence="3" id="KW-1185">Reference proteome</keyword>